<name>A0A1H8IGZ7_9BACL</name>
<evidence type="ECO:0000256" key="3">
    <source>
        <dbReference type="ARBA" id="ARBA00022475"/>
    </source>
</evidence>
<evidence type="ECO:0000256" key="7">
    <source>
        <dbReference type="SAM" id="Phobius"/>
    </source>
</evidence>
<dbReference type="AlphaFoldDB" id="A0A1H8IGZ7"/>
<keyword evidence="6 7" id="KW-0472">Membrane</keyword>
<feature type="transmembrane region" description="Helical" evidence="7">
    <location>
        <begin position="96"/>
        <end position="118"/>
    </location>
</feature>
<feature type="transmembrane region" description="Helical" evidence="7">
    <location>
        <begin position="435"/>
        <end position="458"/>
    </location>
</feature>
<dbReference type="InterPro" id="IPR036259">
    <property type="entry name" value="MFS_trans_sf"/>
</dbReference>
<protein>
    <submittedName>
        <fullName evidence="9">Major Facilitator Superfamily protein</fullName>
    </submittedName>
</protein>
<feature type="transmembrane region" description="Helical" evidence="7">
    <location>
        <begin position="130"/>
        <end position="149"/>
    </location>
</feature>
<evidence type="ECO:0000259" key="8">
    <source>
        <dbReference type="PROSITE" id="PS50850"/>
    </source>
</evidence>
<dbReference type="Proteomes" id="UP000199695">
    <property type="component" value="Unassembled WGS sequence"/>
</dbReference>
<dbReference type="SUPFAM" id="SSF103473">
    <property type="entry name" value="MFS general substrate transporter"/>
    <property type="match status" value="1"/>
</dbReference>
<feature type="transmembrane region" description="Helical" evidence="7">
    <location>
        <begin position="326"/>
        <end position="344"/>
    </location>
</feature>
<feature type="transmembrane region" description="Helical" evidence="7">
    <location>
        <begin position="41"/>
        <end position="59"/>
    </location>
</feature>
<evidence type="ECO:0000313" key="10">
    <source>
        <dbReference type="Proteomes" id="UP000199695"/>
    </source>
</evidence>
<gene>
    <name evidence="9" type="ORF">SAMN05444955_11776</name>
</gene>
<feature type="transmembrane region" description="Helical" evidence="7">
    <location>
        <begin position="161"/>
        <end position="180"/>
    </location>
</feature>
<evidence type="ECO:0000313" key="9">
    <source>
        <dbReference type="EMBL" id="SEN67579.1"/>
    </source>
</evidence>
<dbReference type="Gene3D" id="1.20.1250.20">
    <property type="entry name" value="MFS general substrate transporter like domains"/>
    <property type="match status" value="1"/>
</dbReference>
<dbReference type="InterPro" id="IPR011701">
    <property type="entry name" value="MFS"/>
</dbReference>
<dbReference type="GO" id="GO:0022857">
    <property type="term" value="F:transmembrane transporter activity"/>
    <property type="evidence" value="ECO:0007669"/>
    <property type="project" value="InterPro"/>
</dbReference>
<dbReference type="STRING" id="1173111.SAMN05444955_11776"/>
<dbReference type="PROSITE" id="PS50850">
    <property type="entry name" value="MFS"/>
    <property type="match status" value="1"/>
</dbReference>
<dbReference type="CDD" id="cd17321">
    <property type="entry name" value="MFS_MMR_MDR_like"/>
    <property type="match status" value="1"/>
</dbReference>
<keyword evidence="3" id="KW-1003">Cell membrane</keyword>
<dbReference type="EMBL" id="FOCQ01000017">
    <property type="protein sequence ID" value="SEN67579.1"/>
    <property type="molecule type" value="Genomic_DNA"/>
</dbReference>
<dbReference type="OrthoDB" id="2414439at2"/>
<feature type="transmembrane region" description="Helical" evidence="7">
    <location>
        <begin position="71"/>
        <end position="90"/>
    </location>
</feature>
<feature type="domain" description="Major facilitator superfamily (MFS) profile" evidence="8">
    <location>
        <begin position="5"/>
        <end position="462"/>
    </location>
</feature>
<feature type="transmembrane region" description="Helical" evidence="7">
    <location>
        <begin position="192"/>
        <end position="212"/>
    </location>
</feature>
<reference evidence="9 10" key="1">
    <citation type="submission" date="2016-10" db="EMBL/GenBank/DDBJ databases">
        <authorList>
            <person name="de Groot N.N."/>
        </authorList>
    </citation>
    <scope>NUCLEOTIDE SEQUENCE [LARGE SCALE GENOMIC DNA]</scope>
    <source>
        <strain evidence="9 10">DSM 46701</strain>
    </source>
</reference>
<dbReference type="RefSeq" id="WP_089972141.1">
    <property type="nucleotide sequence ID" value="NZ_FOCQ01000017.1"/>
</dbReference>
<keyword evidence="4 7" id="KW-0812">Transmembrane</keyword>
<organism evidence="9 10">
    <name type="scientific">Lihuaxuella thermophila</name>
    <dbReference type="NCBI Taxonomy" id="1173111"/>
    <lineage>
        <taxon>Bacteria</taxon>
        <taxon>Bacillati</taxon>
        <taxon>Bacillota</taxon>
        <taxon>Bacilli</taxon>
        <taxon>Bacillales</taxon>
        <taxon>Thermoactinomycetaceae</taxon>
        <taxon>Lihuaxuella</taxon>
    </lineage>
</organism>
<keyword evidence="5 7" id="KW-1133">Transmembrane helix</keyword>
<comment type="subcellular location">
    <subcellularLocation>
        <location evidence="1">Cell membrane</location>
        <topology evidence="1">Multi-pass membrane protein</topology>
    </subcellularLocation>
</comment>
<feature type="transmembrane region" description="Helical" evidence="7">
    <location>
        <begin position="218"/>
        <end position="241"/>
    </location>
</feature>
<feature type="transmembrane region" description="Helical" evidence="7">
    <location>
        <begin position="393"/>
        <end position="415"/>
    </location>
</feature>
<evidence type="ECO:0000256" key="5">
    <source>
        <dbReference type="ARBA" id="ARBA00022989"/>
    </source>
</evidence>
<dbReference type="GO" id="GO:0005886">
    <property type="term" value="C:plasma membrane"/>
    <property type="evidence" value="ECO:0007669"/>
    <property type="project" value="UniProtKB-SubCell"/>
</dbReference>
<accession>A0A1H8IGZ7</accession>
<evidence type="ECO:0000256" key="6">
    <source>
        <dbReference type="ARBA" id="ARBA00023136"/>
    </source>
</evidence>
<sequence>MKTRLIFILAMANLISAMDFTIIYVALPAIGESLDFDGNHLQFVVSAYTIIYGSFLLFGGRITDLLGRRRMFIFSLGLYGFGSFIGGFSQHGWLLIVARGIQGMGGAILFPATLAILSTSFVEQSERNRAFMIWASAGGIGLSSGMILGGFLTNEFGWESTFFFLIPVVLLLMILTPFTLKESYGANQTRHYDVTGTVSVTTGMILIVYYLVQAPVYGWLTATTLFAAILGTILLILFLFIESRTKEPLMPLQFLRIRTLTGSMLIAGFFQMTFGTQYYFLTLYMQQVLSYTPIQAGVAFLAISMAGIAGARIVNRIVSAIGFARTLAGGMLLGMIGFLLFTQLSVNGTLWGMLPGMIVSGIGSGFVFPIMFRPASIGIDPTKHGVSSAMASTGQQIGGSIGLAMIYIFITLRIAEIGDPNLPLESQNPVTLTHVLRTAFLVEAVFALIGAMIALKIFKHHQVL</sequence>
<dbReference type="PANTHER" id="PTHR42718:SF46">
    <property type="entry name" value="BLR6921 PROTEIN"/>
    <property type="match status" value="1"/>
</dbReference>
<evidence type="ECO:0000256" key="4">
    <source>
        <dbReference type="ARBA" id="ARBA00022692"/>
    </source>
</evidence>
<feature type="transmembrane region" description="Helical" evidence="7">
    <location>
        <begin position="262"/>
        <end position="281"/>
    </location>
</feature>
<dbReference type="Pfam" id="PF07690">
    <property type="entry name" value="MFS_1"/>
    <property type="match status" value="1"/>
</dbReference>
<keyword evidence="2" id="KW-0813">Transport</keyword>
<proteinExistence type="predicted"/>
<feature type="transmembrane region" description="Helical" evidence="7">
    <location>
        <begin position="293"/>
        <end position="314"/>
    </location>
</feature>
<evidence type="ECO:0000256" key="1">
    <source>
        <dbReference type="ARBA" id="ARBA00004651"/>
    </source>
</evidence>
<evidence type="ECO:0000256" key="2">
    <source>
        <dbReference type="ARBA" id="ARBA00022448"/>
    </source>
</evidence>
<feature type="transmembrane region" description="Helical" evidence="7">
    <location>
        <begin position="350"/>
        <end position="372"/>
    </location>
</feature>
<keyword evidence="10" id="KW-1185">Reference proteome</keyword>
<dbReference type="Gene3D" id="1.20.1720.10">
    <property type="entry name" value="Multidrug resistance protein D"/>
    <property type="match status" value="1"/>
</dbReference>
<dbReference type="PANTHER" id="PTHR42718">
    <property type="entry name" value="MAJOR FACILITATOR SUPERFAMILY MULTIDRUG TRANSPORTER MFSC"/>
    <property type="match status" value="1"/>
</dbReference>
<dbReference type="InterPro" id="IPR020846">
    <property type="entry name" value="MFS_dom"/>
</dbReference>